<name>A0A5B7YBA1_9ALTE</name>
<comment type="function">
    <text evidence="7 8">Cell wall formation. Catalyzes the addition of glutamate to the nucleotide precursor UDP-N-acetylmuramoyl-L-alanine (UMA).</text>
</comment>
<keyword evidence="7 8" id="KW-0961">Cell wall biogenesis/degradation</keyword>
<evidence type="ECO:0000313" key="11">
    <source>
        <dbReference type="EMBL" id="QCZ92765.1"/>
    </source>
</evidence>
<dbReference type="OrthoDB" id="9809796at2"/>
<feature type="domain" description="Mur ligase C-terminal" evidence="9">
    <location>
        <begin position="297"/>
        <end position="410"/>
    </location>
</feature>
<dbReference type="GO" id="GO:0008360">
    <property type="term" value="P:regulation of cell shape"/>
    <property type="evidence" value="ECO:0007669"/>
    <property type="project" value="UniProtKB-KW"/>
</dbReference>
<evidence type="ECO:0000256" key="2">
    <source>
        <dbReference type="ARBA" id="ARBA00004752"/>
    </source>
</evidence>
<dbReference type="Pfam" id="PF08245">
    <property type="entry name" value="Mur_ligase_M"/>
    <property type="match status" value="1"/>
</dbReference>
<dbReference type="PANTHER" id="PTHR43692">
    <property type="entry name" value="UDP-N-ACETYLMURAMOYLALANINE--D-GLUTAMATE LIGASE"/>
    <property type="match status" value="1"/>
</dbReference>
<dbReference type="GO" id="GO:0009252">
    <property type="term" value="P:peptidoglycan biosynthetic process"/>
    <property type="evidence" value="ECO:0007669"/>
    <property type="project" value="UniProtKB-UniRule"/>
</dbReference>
<evidence type="ECO:0000256" key="7">
    <source>
        <dbReference type="HAMAP-Rule" id="MF_00639"/>
    </source>
</evidence>
<proteinExistence type="inferred from homology"/>
<evidence type="ECO:0000259" key="9">
    <source>
        <dbReference type="Pfam" id="PF02875"/>
    </source>
</evidence>
<comment type="subcellular location">
    <subcellularLocation>
        <location evidence="1 7 8">Cytoplasm</location>
    </subcellularLocation>
</comment>
<dbReference type="InterPro" id="IPR013221">
    <property type="entry name" value="Mur_ligase_cen"/>
</dbReference>
<protein>
    <recommendedName>
        <fullName evidence="7 8">UDP-N-acetylmuramoylalanine--D-glutamate ligase</fullName>
        <ecNumber evidence="7 8">6.3.2.9</ecNumber>
    </recommendedName>
    <alternativeName>
        <fullName evidence="7">D-glutamic acid-adding enzyme</fullName>
    </alternativeName>
    <alternativeName>
        <fullName evidence="7">UDP-N-acetylmuramoyl-L-alanyl-D-glutamate synthetase</fullName>
    </alternativeName>
</protein>
<comment type="catalytic activity">
    <reaction evidence="7 8">
        <text>UDP-N-acetyl-alpha-D-muramoyl-L-alanine + D-glutamate + ATP = UDP-N-acetyl-alpha-D-muramoyl-L-alanyl-D-glutamate + ADP + phosphate + H(+)</text>
        <dbReference type="Rhea" id="RHEA:16429"/>
        <dbReference type="ChEBI" id="CHEBI:15378"/>
        <dbReference type="ChEBI" id="CHEBI:29986"/>
        <dbReference type="ChEBI" id="CHEBI:30616"/>
        <dbReference type="ChEBI" id="CHEBI:43474"/>
        <dbReference type="ChEBI" id="CHEBI:83898"/>
        <dbReference type="ChEBI" id="CHEBI:83900"/>
        <dbReference type="ChEBI" id="CHEBI:456216"/>
        <dbReference type="EC" id="6.3.2.9"/>
    </reaction>
</comment>
<dbReference type="AlphaFoldDB" id="A0A5B7YBA1"/>
<dbReference type="SUPFAM" id="SSF53623">
    <property type="entry name" value="MurD-like peptide ligases, catalytic domain"/>
    <property type="match status" value="1"/>
</dbReference>
<keyword evidence="7 8" id="KW-0131">Cell cycle</keyword>
<dbReference type="UniPathway" id="UPA00219"/>
<dbReference type="KEGG" id="salk:FBQ74_04405"/>
<evidence type="ECO:0000256" key="5">
    <source>
        <dbReference type="ARBA" id="ARBA00022741"/>
    </source>
</evidence>
<reference evidence="11 12" key="1">
    <citation type="submission" date="2019-04" db="EMBL/GenBank/DDBJ databases">
        <title>Salinimonas iocasae sp. nov., a halophilic bacterium isolated from the outer tube casing of tubeworms in Okinawa Trough.</title>
        <authorList>
            <person name="Zhang H."/>
            <person name="Wang H."/>
            <person name="Li C."/>
        </authorList>
    </citation>
    <scope>NUCLEOTIDE SEQUENCE [LARGE SCALE GENOMIC DNA]</scope>
    <source>
        <strain evidence="11 12">KX18D6</strain>
    </source>
</reference>
<keyword evidence="7 8" id="KW-0133">Cell shape</keyword>
<evidence type="ECO:0000256" key="8">
    <source>
        <dbReference type="RuleBase" id="RU003664"/>
    </source>
</evidence>
<evidence type="ECO:0000256" key="4">
    <source>
        <dbReference type="ARBA" id="ARBA00022598"/>
    </source>
</evidence>
<dbReference type="GO" id="GO:0005737">
    <property type="term" value="C:cytoplasm"/>
    <property type="evidence" value="ECO:0007669"/>
    <property type="project" value="UniProtKB-SubCell"/>
</dbReference>
<evidence type="ECO:0000256" key="3">
    <source>
        <dbReference type="ARBA" id="ARBA00022490"/>
    </source>
</evidence>
<dbReference type="EMBL" id="CP039852">
    <property type="protein sequence ID" value="QCZ92765.1"/>
    <property type="molecule type" value="Genomic_DNA"/>
</dbReference>
<keyword evidence="4 7" id="KW-0436">Ligase</keyword>
<dbReference type="EC" id="6.3.2.9" evidence="7 8"/>
<dbReference type="RefSeq" id="WP_139755514.1">
    <property type="nucleotide sequence ID" value="NZ_CP039852.1"/>
</dbReference>
<keyword evidence="7 8" id="KW-0132">Cell division</keyword>
<dbReference type="SUPFAM" id="SSF53244">
    <property type="entry name" value="MurD-like peptide ligases, peptide-binding domain"/>
    <property type="match status" value="1"/>
</dbReference>
<dbReference type="InterPro" id="IPR036615">
    <property type="entry name" value="Mur_ligase_C_dom_sf"/>
</dbReference>
<keyword evidence="7 8" id="KW-0573">Peptidoglycan synthesis</keyword>
<dbReference type="InterPro" id="IPR036565">
    <property type="entry name" value="Mur-like_cat_sf"/>
</dbReference>
<comment type="similarity">
    <text evidence="7">Belongs to the MurCDEF family.</text>
</comment>
<dbReference type="GO" id="GO:0008764">
    <property type="term" value="F:UDP-N-acetylmuramoylalanine-D-glutamate ligase activity"/>
    <property type="evidence" value="ECO:0007669"/>
    <property type="project" value="UniProtKB-UniRule"/>
</dbReference>
<dbReference type="GO" id="GO:0071555">
    <property type="term" value="P:cell wall organization"/>
    <property type="evidence" value="ECO:0007669"/>
    <property type="project" value="UniProtKB-KW"/>
</dbReference>
<keyword evidence="6 7" id="KW-0067">ATP-binding</keyword>
<dbReference type="Gene3D" id="3.40.1190.10">
    <property type="entry name" value="Mur-like, catalytic domain"/>
    <property type="match status" value="1"/>
</dbReference>
<dbReference type="Pfam" id="PF02875">
    <property type="entry name" value="Mur_ligase_C"/>
    <property type="match status" value="1"/>
</dbReference>
<dbReference type="GO" id="GO:0005524">
    <property type="term" value="F:ATP binding"/>
    <property type="evidence" value="ECO:0007669"/>
    <property type="project" value="UniProtKB-UniRule"/>
</dbReference>
<dbReference type="PANTHER" id="PTHR43692:SF1">
    <property type="entry name" value="UDP-N-ACETYLMURAMOYLALANINE--D-GLUTAMATE LIGASE"/>
    <property type="match status" value="1"/>
</dbReference>
<evidence type="ECO:0000313" key="12">
    <source>
        <dbReference type="Proteomes" id="UP000304912"/>
    </source>
</evidence>
<keyword evidence="3 7" id="KW-0963">Cytoplasm</keyword>
<organism evidence="11 12">
    <name type="scientific">Salinimonas iocasae</name>
    <dbReference type="NCBI Taxonomy" id="2572577"/>
    <lineage>
        <taxon>Bacteria</taxon>
        <taxon>Pseudomonadati</taxon>
        <taxon>Pseudomonadota</taxon>
        <taxon>Gammaproteobacteria</taxon>
        <taxon>Alteromonadales</taxon>
        <taxon>Alteromonadaceae</taxon>
        <taxon>Alteromonas/Salinimonas group</taxon>
        <taxon>Salinimonas</taxon>
    </lineage>
</organism>
<keyword evidence="12" id="KW-1185">Reference proteome</keyword>
<dbReference type="NCBIfam" id="TIGR01087">
    <property type="entry name" value="murD"/>
    <property type="match status" value="1"/>
</dbReference>
<keyword evidence="5 7" id="KW-0547">Nucleotide-binding</keyword>
<accession>A0A5B7YBA1</accession>
<evidence type="ECO:0000259" key="10">
    <source>
        <dbReference type="Pfam" id="PF08245"/>
    </source>
</evidence>
<dbReference type="SUPFAM" id="SSF51984">
    <property type="entry name" value="MurCD N-terminal domain"/>
    <property type="match status" value="1"/>
</dbReference>
<dbReference type="HAMAP" id="MF_00639">
    <property type="entry name" value="MurD"/>
    <property type="match status" value="1"/>
</dbReference>
<dbReference type="Pfam" id="PF21799">
    <property type="entry name" value="MurD-like_N"/>
    <property type="match status" value="1"/>
</dbReference>
<dbReference type="Gene3D" id="3.40.50.720">
    <property type="entry name" value="NAD(P)-binding Rossmann-like Domain"/>
    <property type="match status" value="1"/>
</dbReference>
<dbReference type="Gene3D" id="3.90.190.20">
    <property type="entry name" value="Mur ligase, C-terminal domain"/>
    <property type="match status" value="1"/>
</dbReference>
<dbReference type="Proteomes" id="UP000304912">
    <property type="component" value="Chromosome"/>
</dbReference>
<sequence length="435" mass="46423">MCSTVENKNLVVAGFGKSGQASARFLIDKGLSFSVWDTRHDIAIPDWVNGPFYAGQLPDDFWQNTDIAVVSPGLALSHPELQRATAHGVELIGEIELFARYNQASVIGITGSNGKTTVTLLVTHILKAAGIDVVAAGNVGRPALSTLNATPDWVVLELSSFQLETTHSLQLEAATILNISDDHLDRHRTLTAYSDAKQRIYNNATHALCWREQQVTYPLQLSVTVTEFGASATNDDFGLSDGWITWQGKKVLDISKVKLTGTHNILNIQAAIGLAMLAGVSTSAAAEAVYTFEPVPHRCVQIANHNDVRWIDDSKATNAGATLAAITGIRPQCSGKLILIAGGDAKGADLSVLSEALEAHVDTLITLGKDGPAIAAFSPNAIQVETMRTAVQQANKLASTGDIVLLSPACASLDMFENYEHRAAVFKDAINEVCA</sequence>
<feature type="binding site" evidence="7">
    <location>
        <begin position="111"/>
        <end position="117"/>
    </location>
    <ligand>
        <name>ATP</name>
        <dbReference type="ChEBI" id="CHEBI:30616"/>
    </ligand>
</feature>
<dbReference type="GO" id="GO:0051301">
    <property type="term" value="P:cell division"/>
    <property type="evidence" value="ECO:0007669"/>
    <property type="project" value="UniProtKB-KW"/>
</dbReference>
<evidence type="ECO:0000256" key="1">
    <source>
        <dbReference type="ARBA" id="ARBA00004496"/>
    </source>
</evidence>
<feature type="domain" description="Mur ligase central" evidence="10">
    <location>
        <begin position="109"/>
        <end position="275"/>
    </location>
</feature>
<gene>
    <name evidence="7 11" type="primary">murD</name>
    <name evidence="11" type="ORF">FBQ74_04405</name>
</gene>
<evidence type="ECO:0000256" key="6">
    <source>
        <dbReference type="ARBA" id="ARBA00022840"/>
    </source>
</evidence>
<dbReference type="InterPro" id="IPR004101">
    <property type="entry name" value="Mur_ligase_C"/>
</dbReference>
<dbReference type="InterPro" id="IPR005762">
    <property type="entry name" value="MurD"/>
</dbReference>
<comment type="pathway">
    <text evidence="2 7 8">Cell wall biogenesis; peptidoglycan biosynthesis.</text>
</comment>